<keyword evidence="11" id="KW-0675">Receptor</keyword>
<dbReference type="InterPro" id="IPR035897">
    <property type="entry name" value="Toll_tir_struct_dom_sf"/>
</dbReference>
<dbReference type="SUPFAM" id="SSF52058">
    <property type="entry name" value="L domain-like"/>
    <property type="match status" value="3"/>
</dbReference>
<evidence type="ECO:0000256" key="1">
    <source>
        <dbReference type="ARBA" id="ARBA00004479"/>
    </source>
</evidence>
<evidence type="ECO:0000256" key="3">
    <source>
        <dbReference type="ARBA" id="ARBA00022588"/>
    </source>
</evidence>
<dbReference type="Pfam" id="PF13306">
    <property type="entry name" value="LRR_5"/>
    <property type="match status" value="1"/>
</dbReference>
<comment type="similarity">
    <text evidence="2">Belongs to the Toll-like receptor family.</text>
</comment>
<comment type="subcellular location">
    <subcellularLocation>
        <location evidence="1">Membrane</location>
        <topology evidence="1">Single-pass type I membrane protein</topology>
    </subcellularLocation>
</comment>
<feature type="domain" description="TIR" evidence="14">
    <location>
        <begin position="1443"/>
        <end position="1586"/>
    </location>
</feature>
<proteinExistence type="inferred from homology"/>
<keyword evidence="13" id="KW-0395">Inflammatory response</keyword>
<gene>
    <name evidence="15" type="ORF">AMEX_G8111</name>
</gene>
<accession>A0A8T2LY67</accession>
<dbReference type="GO" id="GO:0038023">
    <property type="term" value="F:signaling receptor activity"/>
    <property type="evidence" value="ECO:0007669"/>
    <property type="project" value="TreeGrafter"/>
</dbReference>
<dbReference type="SUPFAM" id="SSF52200">
    <property type="entry name" value="Toll/Interleukin receptor TIR domain"/>
    <property type="match status" value="2"/>
</dbReference>
<dbReference type="EMBL" id="JAICCE010000006">
    <property type="protein sequence ID" value="KAG9275874.1"/>
    <property type="molecule type" value="Genomic_DNA"/>
</dbReference>
<dbReference type="GO" id="GO:0045087">
    <property type="term" value="P:innate immune response"/>
    <property type="evidence" value="ECO:0007669"/>
    <property type="project" value="UniProtKB-KW"/>
</dbReference>
<evidence type="ECO:0000256" key="8">
    <source>
        <dbReference type="ARBA" id="ARBA00022859"/>
    </source>
</evidence>
<comment type="caution">
    <text evidence="15">The sequence shown here is derived from an EMBL/GenBank/DDBJ whole genome shotgun (WGS) entry which is preliminary data.</text>
</comment>
<reference evidence="15 16" key="1">
    <citation type="submission" date="2021-07" db="EMBL/GenBank/DDBJ databases">
        <authorList>
            <person name="Imarazene B."/>
            <person name="Zahm M."/>
            <person name="Klopp C."/>
            <person name="Cabau C."/>
            <person name="Beille S."/>
            <person name="Jouanno E."/>
            <person name="Castinel A."/>
            <person name="Lluch J."/>
            <person name="Gil L."/>
            <person name="Kuchtly C."/>
            <person name="Lopez Roques C."/>
            <person name="Donnadieu C."/>
            <person name="Parrinello H."/>
            <person name="Journot L."/>
            <person name="Du K."/>
            <person name="Schartl M."/>
            <person name="Retaux S."/>
            <person name="Guiguen Y."/>
        </authorList>
    </citation>
    <scope>NUCLEOTIDE SEQUENCE [LARGE SCALE GENOMIC DNA]</scope>
    <source>
        <strain evidence="15">Pach_M1</strain>
        <tissue evidence="15">Testis</tissue>
    </source>
</reference>
<dbReference type="GO" id="GO:0006954">
    <property type="term" value="P:inflammatory response"/>
    <property type="evidence" value="ECO:0007669"/>
    <property type="project" value="UniProtKB-KW"/>
</dbReference>
<dbReference type="PANTHER" id="PTHR24365:SF522">
    <property type="entry name" value="LOW QUALITY PROTEIN: TOLL-LIKE RECEPTOR 13-RELATED"/>
    <property type="match status" value="1"/>
</dbReference>
<evidence type="ECO:0000256" key="7">
    <source>
        <dbReference type="ARBA" id="ARBA00022737"/>
    </source>
</evidence>
<dbReference type="FunFam" id="3.40.50.10140:FF:000001">
    <property type="entry name" value="Toll-like receptor 2"/>
    <property type="match status" value="2"/>
</dbReference>
<dbReference type="Gene3D" id="3.40.50.10140">
    <property type="entry name" value="Toll/interleukin-1 receptor homology (TIR) domain"/>
    <property type="match status" value="2"/>
</dbReference>
<dbReference type="PANTHER" id="PTHR24365">
    <property type="entry name" value="TOLL-LIKE RECEPTOR"/>
    <property type="match status" value="1"/>
</dbReference>
<dbReference type="GO" id="GO:0005886">
    <property type="term" value="C:plasma membrane"/>
    <property type="evidence" value="ECO:0007669"/>
    <property type="project" value="TreeGrafter"/>
</dbReference>
<dbReference type="PROSITE" id="PS50104">
    <property type="entry name" value="TIR"/>
    <property type="match status" value="2"/>
</dbReference>
<evidence type="ECO:0000313" key="16">
    <source>
        <dbReference type="Proteomes" id="UP000752171"/>
    </source>
</evidence>
<keyword evidence="4" id="KW-0433">Leucine-rich repeat</keyword>
<keyword evidence="3" id="KW-0399">Innate immunity</keyword>
<dbReference type="InterPro" id="IPR000157">
    <property type="entry name" value="TIR_dom"/>
</dbReference>
<dbReference type="Pfam" id="PF01582">
    <property type="entry name" value="TIR"/>
    <property type="match status" value="2"/>
</dbReference>
<evidence type="ECO:0000256" key="4">
    <source>
        <dbReference type="ARBA" id="ARBA00022614"/>
    </source>
</evidence>
<dbReference type="InterPro" id="IPR032675">
    <property type="entry name" value="LRR_dom_sf"/>
</dbReference>
<evidence type="ECO:0000256" key="10">
    <source>
        <dbReference type="ARBA" id="ARBA00023136"/>
    </source>
</evidence>
<evidence type="ECO:0000256" key="5">
    <source>
        <dbReference type="ARBA" id="ARBA00022692"/>
    </source>
</evidence>
<evidence type="ECO:0000256" key="12">
    <source>
        <dbReference type="ARBA" id="ARBA00023180"/>
    </source>
</evidence>
<evidence type="ECO:0000256" key="9">
    <source>
        <dbReference type="ARBA" id="ARBA00022989"/>
    </source>
</evidence>
<name>A0A8T2LY67_ASTMX</name>
<dbReference type="InterPro" id="IPR001611">
    <property type="entry name" value="Leu-rich_rpt"/>
</dbReference>
<keyword evidence="9" id="KW-1133">Transmembrane helix</keyword>
<dbReference type="SMART" id="SM00255">
    <property type="entry name" value="TIR"/>
    <property type="match status" value="2"/>
</dbReference>
<keyword evidence="8" id="KW-0391">Immunity</keyword>
<keyword evidence="10" id="KW-0472">Membrane</keyword>
<sequence>MTNTGLTTARFCDVANGTMELWMELKTLGLGNNQIKTVETNQFLCMPQLEQLLLNDNKIQILEPGAFRGLLQLKVLKLNSNSIKMLAADDFRSLWALEILLIDNNVIESIDHGTFRDQKELRELTFGRLEYVYTLHLSLLFYGFPEKMQRLSIDAHYGTTIYAGDAGRPNDSFVLELNGDVLNMGDLYSPFLESVRELKLSGTTFFFKCSFFVPYFSNLESLELLGNPERVHVNYSGISSLRQLKKLKLINLNFSNHTNPGMTFWNLKMLRILVLHDCHFSFLTKRMFRDLRSLQLLRLYSSSPLILHDGMFEVLPALRAVVFDLVEFRCDCENGWFLDWAESSKQVQVIHLQRQQCVWHYQKRDYLSTMEKLCQTDVQYLCYLCSSIAIALLLSASVGYRFAYWSCVVLFFRLRGYVERKLGKKRRIKRRRRERQGDGEVEVQVKVEEEEEMKFDAFVSFSRHDEAWVLGELAPRLEERGQPRLRLCLHSRDFEVGKGIVNNISESIYRSRRTVCVLSRQYLRSDWCSLEMRVATYRLLEEQEHSLILIFLQHISPFQLTAFHRLARLVKSRTYLDWPQDESERIHFWERLRRSIADEEMHKFSCYRSFRSSYLVIIEKTTISSLRRRFFWLIFGHKSKMFQSLKLLLCFSLCDVSFAVIAQHCFTFKEQILKDIGSTLSCDHRPGHGDYAECNISDFRSDLTELTPEVRSLCIFHKAKMIPEKAFSQWPSLEILRIFGEQLNGIMSKAFIGLSNLKFLKITFDSSSKCRNVSLEDQAFAGLENLQELELTGFQFKNISSSTFNPLRELVSLRLAGVCVKELSEVFCSLSDNMALLQHLSLEDSGVSTIDKQDCMAESAVLAGVKDLNLDGNPIQVIEEDSLKVFQNLSSLSLKLLEQFESRNSIWKSGIGQVDKVRISGPKSKGLINDLCSMTAHLSVRTLELSQIAVDMLSEKSLQNCSRHLKTLSICSSKIQQIDFRFWKVAANIESLTMSDMGLKEASFCKGANGTIWNITSLNLENNLLKEVHANQFGCMPLLERLVLSRNSIETLFQDALSGLPRLRTLKLNSNKIKQLSYTDFESLSALEILLIDNNTIQKIEEGAFRKQKQLQEMTLGTLLFPELYLTMIFYGFPPKMQNLSIETGHHTALLHFGVNPTPERLSALNLNIFGIYIDDCNNTLLKRVRELKLMAYYIACDFHSFWTFFPNLESFEYKGDSEGHSETYGDINTLRNLRRLKLTSLNFANNSETDMMFWNLKKLQVLTLVNCHLNFLTKSMFKDLLSLQLLRIDLNNPLTLLDGMFDPLPSLRAIVLDELDFRCDCENNWFLDWAESSKQVQVIHLQRQQCVWHYQKRDYLSTMEKLCQTDVQYLCYLGSSIAIALLLSASIGYRFAYWSCVVLFFRLRGYVERKLGGKWRIKRRRRERQGDEEVEVQVEEEEEEEMKFDAFVSFSRHDEAWVLEELAPRLEEEGQQRLRLCLHSRDFEVGKGIVNNISESIYRSRRTVCVLSRQYLRSDWCSLEMRVATYRLLEEQEHSLILIFLQHISPFQLTAFHRLVTLVRSRTYLEWPEDLAKREHFWECLRRNIVKGDMVREEKM</sequence>
<evidence type="ECO:0000256" key="6">
    <source>
        <dbReference type="ARBA" id="ARBA00022729"/>
    </source>
</evidence>
<evidence type="ECO:0000256" key="11">
    <source>
        <dbReference type="ARBA" id="ARBA00023170"/>
    </source>
</evidence>
<dbReference type="Pfam" id="PF13855">
    <property type="entry name" value="LRR_8"/>
    <property type="match status" value="2"/>
</dbReference>
<keyword evidence="12" id="KW-0325">Glycoprotein</keyword>
<protein>
    <recommendedName>
        <fullName evidence="14">TIR domain-containing protein</fullName>
    </recommendedName>
</protein>
<dbReference type="SMART" id="SM00369">
    <property type="entry name" value="LRR_TYP"/>
    <property type="match status" value="12"/>
</dbReference>
<organism evidence="15 16">
    <name type="scientific">Astyanax mexicanus</name>
    <name type="common">Blind cave fish</name>
    <name type="synonym">Astyanax fasciatus mexicanus</name>
    <dbReference type="NCBI Taxonomy" id="7994"/>
    <lineage>
        <taxon>Eukaryota</taxon>
        <taxon>Metazoa</taxon>
        <taxon>Chordata</taxon>
        <taxon>Craniata</taxon>
        <taxon>Vertebrata</taxon>
        <taxon>Euteleostomi</taxon>
        <taxon>Actinopterygii</taxon>
        <taxon>Neopterygii</taxon>
        <taxon>Teleostei</taxon>
        <taxon>Ostariophysi</taxon>
        <taxon>Characiformes</taxon>
        <taxon>Characoidei</taxon>
        <taxon>Acestrorhamphidae</taxon>
        <taxon>Acestrorhamphinae</taxon>
        <taxon>Astyanax</taxon>
    </lineage>
</organism>
<dbReference type="PROSITE" id="PS51450">
    <property type="entry name" value="LRR"/>
    <property type="match status" value="1"/>
</dbReference>
<evidence type="ECO:0000256" key="13">
    <source>
        <dbReference type="ARBA" id="ARBA00023198"/>
    </source>
</evidence>
<dbReference type="InterPro" id="IPR003591">
    <property type="entry name" value="Leu-rich_rpt_typical-subtyp"/>
</dbReference>
<evidence type="ECO:0000313" key="15">
    <source>
        <dbReference type="EMBL" id="KAG9275874.1"/>
    </source>
</evidence>
<dbReference type="GO" id="GO:0007165">
    <property type="term" value="P:signal transduction"/>
    <property type="evidence" value="ECO:0007669"/>
    <property type="project" value="InterPro"/>
</dbReference>
<dbReference type="InterPro" id="IPR026906">
    <property type="entry name" value="LRR_5"/>
</dbReference>
<keyword evidence="7" id="KW-0677">Repeat</keyword>
<dbReference type="Proteomes" id="UP000752171">
    <property type="component" value="Unassembled WGS sequence"/>
</dbReference>
<dbReference type="Gene3D" id="3.80.10.10">
    <property type="entry name" value="Ribonuclease Inhibitor"/>
    <property type="match status" value="5"/>
</dbReference>
<evidence type="ECO:0000259" key="14">
    <source>
        <dbReference type="PROSITE" id="PS50104"/>
    </source>
</evidence>
<keyword evidence="6" id="KW-0732">Signal</keyword>
<evidence type="ECO:0000256" key="2">
    <source>
        <dbReference type="ARBA" id="ARBA00009634"/>
    </source>
</evidence>
<keyword evidence="5" id="KW-0812">Transmembrane</keyword>
<feature type="domain" description="TIR" evidence="14">
    <location>
        <begin position="453"/>
        <end position="596"/>
    </location>
</feature>